<dbReference type="AlphaFoldDB" id="A0A6P1NNC2"/>
<dbReference type="Proteomes" id="UP000464186">
    <property type="component" value="Chromosome"/>
</dbReference>
<keyword evidence="4" id="KW-1185">Reference proteome</keyword>
<feature type="domain" description="DUF3322" evidence="2">
    <location>
        <begin position="22"/>
        <end position="200"/>
    </location>
</feature>
<reference evidence="3 4" key="1">
    <citation type="submission" date="2020-01" db="EMBL/GenBank/DDBJ databases">
        <title>Pseudarthrobacter psychrotolerans sp. nov., isolated from antarctic soil.</title>
        <authorList>
            <person name="Shin Y."/>
            <person name="Park W."/>
        </authorList>
    </citation>
    <scope>NUCLEOTIDE SEQUENCE [LARGE SCALE GENOMIC DNA]</scope>
    <source>
        <strain evidence="3 4">YJ56</strain>
    </source>
</reference>
<dbReference type="Pfam" id="PF11795">
    <property type="entry name" value="DUF3322"/>
    <property type="match status" value="1"/>
</dbReference>
<dbReference type="EMBL" id="CP047898">
    <property type="protein sequence ID" value="QHK21866.1"/>
    <property type="molecule type" value="Genomic_DNA"/>
</dbReference>
<dbReference type="PIRSF" id="PIRSF028408">
    <property type="entry name" value="UCP028408"/>
    <property type="match status" value="1"/>
</dbReference>
<sequence>MPAERPARGAQAGRAQGWTTLADLRAQSLKAWGSGSLLREVLEPGGLYPRRRPLKRPTAATLRSDYAAASAWAAELFGAVGPFSLETAEVGRTTVGANRLPAAAVFTSAEAEIAFVGNAKEAARFVELAGGLAALHPSFRVWALKRPLKLLELGTDALTAARVALWLQDNPEPGIYVRQLSLTGVHTKFIENHRAVISELAIGLRAEFVRAEIEPVDDSLPDSPAEPGSLLGLTPARTPAARFAAGHGFLHPPELVRFRMLDPAVQLLGQARDLTLTAQAFSTLRLPVTKVLITENLVNFLALPESPGTLAIYGGGYGFSSLRDAGWLSDCEVLYWGDLDTHGFRILDQLRAVHPHVVSVLMDESTLLAHRDAWVTEPSPSKAVLGRLTADESALYNGLRNDAFGTAVRLEQELIGWDWATQWLSPTKARRQCD</sequence>
<dbReference type="KEGG" id="psey:GU243_21820"/>
<dbReference type="Pfam" id="PF09983">
    <property type="entry name" value="JetD_C"/>
    <property type="match status" value="1"/>
</dbReference>
<organism evidence="3 4">
    <name type="scientific">Pseudarthrobacter psychrotolerans</name>
    <dbReference type="NCBI Taxonomy" id="2697569"/>
    <lineage>
        <taxon>Bacteria</taxon>
        <taxon>Bacillati</taxon>
        <taxon>Actinomycetota</taxon>
        <taxon>Actinomycetes</taxon>
        <taxon>Micrococcales</taxon>
        <taxon>Micrococcaceae</taxon>
        <taxon>Pseudarthrobacter</taxon>
    </lineage>
</organism>
<name>A0A6P1NNC2_9MICC</name>
<evidence type="ECO:0000313" key="3">
    <source>
        <dbReference type="EMBL" id="QHK21866.1"/>
    </source>
</evidence>
<protein>
    <recommendedName>
        <fullName evidence="5">DUF3322 and DUF2220 domain-containing protein</fullName>
    </recommendedName>
</protein>
<accession>A0A6P1NNC2</accession>
<evidence type="ECO:0008006" key="5">
    <source>
        <dbReference type="Google" id="ProtNLM"/>
    </source>
</evidence>
<gene>
    <name evidence="3" type="ORF">GU243_21820</name>
</gene>
<dbReference type="InterPro" id="IPR014544">
    <property type="entry name" value="UCP028408"/>
</dbReference>
<evidence type="ECO:0000313" key="4">
    <source>
        <dbReference type="Proteomes" id="UP000464186"/>
    </source>
</evidence>
<feature type="domain" description="Wadjet protein JetD C-terminal" evidence="1">
    <location>
        <begin position="248"/>
        <end position="424"/>
    </location>
</feature>
<evidence type="ECO:0000259" key="1">
    <source>
        <dbReference type="Pfam" id="PF09983"/>
    </source>
</evidence>
<proteinExistence type="predicted"/>
<evidence type="ECO:0000259" key="2">
    <source>
        <dbReference type="Pfam" id="PF11795"/>
    </source>
</evidence>
<dbReference type="InterPro" id="IPR024537">
    <property type="entry name" value="DUF3322"/>
</dbReference>
<dbReference type="InterPro" id="IPR024534">
    <property type="entry name" value="JetD_C"/>
</dbReference>